<dbReference type="Pfam" id="PF09604">
    <property type="entry name" value="Potass_KdpF"/>
    <property type="match status" value="1"/>
</dbReference>
<sequence length="29" mass="3254">MALMYWIGAILSTAALIYLLVALLKPEKF</sequence>
<evidence type="ECO:0000313" key="3">
    <source>
        <dbReference type="Proteomes" id="UP000192042"/>
    </source>
</evidence>
<keyword evidence="1" id="KW-0472">Membrane</keyword>
<dbReference type="NCBIfam" id="TIGR02115">
    <property type="entry name" value="potass_kdpF"/>
    <property type="match status" value="1"/>
</dbReference>
<feature type="transmembrane region" description="Helical" evidence="1">
    <location>
        <begin position="6"/>
        <end position="24"/>
    </location>
</feature>
<dbReference type="GO" id="GO:0008556">
    <property type="term" value="F:P-type potassium transmembrane transporter activity"/>
    <property type="evidence" value="ECO:0007669"/>
    <property type="project" value="InterPro"/>
</dbReference>
<evidence type="ECO:0000313" key="2">
    <source>
        <dbReference type="EMBL" id="SLM47066.1"/>
    </source>
</evidence>
<accession>A0A1W1I228</accession>
<name>A0A1W1I228_9BACT</name>
<protein>
    <recommendedName>
        <fullName evidence="4">K+-transporting ATPase, F subunit</fullName>
    </recommendedName>
</protein>
<organism evidence="2 3">
    <name type="scientific">Nitrospira japonica</name>
    <dbReference type="NCBI Taxonomy" id="1325564"/>
    <lineage>
        <taxon>Bacteria</taxon>
        <taxon>Pseudomonadati</taxon>
        <taxon>Nitrospirota</taxon>
        <taxon>Nitrospiria</taxon>
        <taxon>Nitrospirales</taxon>
        <taxon>Nitrospiraceae</taxon>
        <taxon>Nitrospira</taxon>
    </lineage>
</organism>
<dbReference type="AlphaFoldDB" id="A0A1W1I228"/>
<keyword evidence="1" id="KW-1133">Transmembrane helix</keyword>
<proteinExistence type="predicted"/>
<evidence type="ECO:0008006" key="4">
    <source>
        <dbReference type="Google" id="ProtNLM"/>
    </source>
</evidence>
<dbReference type="STRING" id="1325564.NSJP_0894"/>
<reference evidence="2 3" key="1">
    <citation type="submission" date="2017-03" db="EMBL/GenBank/DDBJ databases">
        <authorList>
            <person name="Afonso C.L."/>
            <person name="Miller P.J."/>
            <person name="Scott M.A."/>
            <person name="Spackman E."/>
            <person name="Goraichik I."/>
            <person name="Dimitrov K.M."/>
            <person name="Suarez D.L."/>
            <person name="Swayne D.E."/>
        </authorList>
    </citation>
    <scope>NUCLEOTIDE SEQUENCE [LARGE SCALE GENOMIC DNA]</scope>
    <source>
        <strain evidence="2">Genome sequencing of Nitrospira japonica strain NJ11</strain>
    </source>
</reference>
<gene>
    <name evidence="2" type="ORF">NSJP_0894</name>
</gene>
<dbReference type="RefSeq" id="WP_080885656.1">
    <property type="nucleotide sequence ID" value="NZ_LT828648.1"/>
</dbReference>
<dbReference type="Proteomes" id="UP000192042">
    <property type="component" value="Chromosome I"/>
</dbReference>
<dbReference type="InterPro" id="IPR011726">
    <property type="entry name" value="KdpF"/>
</dbReference>
<keyword evidence="1" id="KW-0812">Transmembrane</keyword>
<evidence type="ECO:0000256" key="1">
    <source>
        <dbReference type="SAM" id="Phobius"/>
    </source>
</evidence>
<dbReference type="EMBL" id="LT828648">
    <property type="protein sequence ID" value="SLM47066.1"/>
    <property type="molecule type" value="Genomic_DNA"/>
</dbReference>
<dbReference type="KEGG" id="nja:NSJP_0894"/>
<keyword evidence="3" id="KW-1185">Reference proteome</keyword>
<dbReference type="GO" id="GO:0005886">
    <property type="term" value="C:plasma membrane"/>
    <property type="evidence" value="ECO:0007669"/>
    <property type="project" value="InterPro"/>
</dbReference>